<evidence type="ECO:0000313" key="2">
    <source>
        <dbReference type="Proteomes" id="UP000028547"/>
    </source>
</evidence>
<name>A0A084SPC0_9BACT</name>
<gene>
    <name evidence="1" type="ORF">Q664_29255</name>
</gene>
<accession>A0A084SPC0</accession>
<dbReference type="SUPFAM" id="SSF88946">
    <property type="entry name" value="Sigma2 domain of RNA polymerase sigma factors"/>
    <property type="match status" value="1"/>
</dbReference>
<dbReference type="EMBL" id="JPMI01000216">
    <property type="protein sequence ID" value="KFA90305.1"/>
    <property type="molecule type" value="Genomic_DNA"/>
</dbReference>
<organism evidence="1 2">
    <name type="scientific">Archangium violaceum Cb vi76</name>
    <dbReference type="NCBI Taxonomy" id="1406225"/>
    <lineage>
        <taxon>Bacteria</taxon>
        <taxon>Pseudomonadati</taxon>
        <taxon>Myxococcota</taxon>
        <taxon>Myxococcia</taxon>
        <taxon>Myxococcales</taxon>
        <taxon>Cystobacterineae</taxon>
        <taxon>Archangiaceae</taxon>
        <taxon>Archangium</taxon>
    </lineage>
</organism>
<dbReference type="GO" id="GO:0003700">
    <property type="term" value="F:DNA-binding transcription factor activity"/>
    <property type="evidence" value="ECO:0007669"/>
    <property type="project" value="InterPro"/>
</dbReference>
<dbReference type="AlphaFoldDB" id="A0A084SPC0"/>
<evidence type="ECO:0000313" key="1">
    <source>
        <dbReference type="EMBL" id="KFA90305.1"/>
    </source>
</evidence>
<dbReference type="Gene3D" id="1.10.1740.10">
    <property type="match status" value="1"/>
</dbReference>
<dbReference type="GO" id="GO:0006352">
    <property type="term" value="P:DNA-templated transcription initiation"/>
    <property type="evidence" value="ECO:0007669"/>
    <property type="project" value="InterPro"/>
</dbReference>
<evidence type="ECO:0008006" key="3">
    <source>
        <dbReference type="Google" id="ProtNLM"/>
    </source>
</evidence>
<dbReference type="InterPro" id="IPR013325">
    <property type="entry name" value="RNA_pol_sigma_r2"/>
</dbReference>
<protein>
    <recommendedName>
        <fullName evidence="3">RNA polymerase sigma-70 region 2 domain-containing protein</fullName>
    </recommendedName>
</protein>
<comment type="caution">
    <text evidence="1">The sequence shown here is derived from an EMBL/GenBank/DDBJ whole genome shotgun (WGS) entry which is preliminary data.</text>
</comment>
<sequence>MRQPPSTDEKLLHERVLRRDPVVSTEVFNRYMPWLVKVVMKWRGLVEDDANQCAADVIFSYLSKPTLYDPGRSPLFVYLRQAALYRARDKHRKADARDRKHQKFASDVELRAMDSNGALEKSVEAKLVMEQLEKRQVLKNERDKKAVMLILVGERSTERLAEALELGPLPRDELKRKVKQNLDRLKKLLVRFGQSLERGEKEEPDDES</sequence>
<dbReference type="Proteomes" id="UP000028547">
    <property type="component" value="Unassembled WGS sequence"/>
</dbReference>
<proteinExistence type="predicted"/>
<reference evidence="1 2" key="1">
    <citation type="submission" date="2014-07" db="EMBL/GenBank/DDBJ databases">
        <title>Draft Genome Sequence of Gephyronic Acid Producer, Cystobacter violaceus Strain Cb vi76.</title>
        <authorList>
            <person name="Stevens D.C."/>
            <person name="Young J."/>
            <person name="Carmichael R."/>
            <person name="Tan J."/>
            <person name="Taylor R.E."/>
        </authorList>
    </citation>
    <scope>NUCLEOTIDE SEQUENCE [LARGE SCALE GENOMIC DNA]</scope>
    <source>
        <strain evidence="1 2">Cb vi76</strain>
    </source>
</reference>